<dbReference type="EMBL" id="GGEC01009159">
    <property type="protein sequence ID" value="MBW89642.1"/>
    <property type="molecule type" value="Transcribed_RNA"/>
</dbReference>
<proteinExistence type="predicted"/>
<name>A0A2P2J850_RHIMU</name>
<keyword evidence="1" id="KW-1133">Transmembrane helix</keyword>
<dbReference type="EMBL" id="GGEC01009158">
    <property type="protein sequence ID" value="MBW89641.1"/>
    <property type="molecule type" value="Transcribed_RNA"/>
</dbReference>
<evidence type="ECO:0000313" key="2">
    <source>
        <dbReference type="EMBL" id="MBW89643.1"/>
    </source>
</evidence>
<evidence type="ECO:0000256" key="1">
    <source>
        <dbReference type="SAM" id="Phobius"/>
    </source>
</evidence>
<dbReference type="AlphaFoldDB" id="A0A2P2J850"/>
<keyword evidence="1" id="KW-0812">Transmembrane</keyword>
<organism evidence="2">
    <name type="scientific">Rhizophora mucronata</name>
    <name type="common">Asiatic mangrove</name>
    <dbReference type="NCBI Taxonomy" id="61149"/>
    <lineage>
        <taxon>Eukaryota</taxon>
        <taxon>Viridiplantae</taxon>
        <taxon>Streptophyta</taxon>
        <taxon>Embryophyta</taxon>
        <taxon>Tracheophyta</taxon>
        <taxon>Spermatophyta</taxon>
        <taxon>Magnoliopsida</taxon>
        <taxon>eudicotyledons</taxon>
        <taxon>Gunneridae</taxon>
        <taxon>Pentapetalae</taxon>
        <taxon>rosids</taxon>
        <taxon>fabids</taxon>
        <taxon>Malpighiales</taxon>
        <taxon>Rhizophoraceae</taxon>
        <taxon>Rhizophora</taxon>
    </lineage>
</organism>
<sequence>MVFLDEDLIFSIASSFVFLLAQINMPSAICSVTRALGISVYVLSQVCLLSSLFLNLYD</sequence>
<protein>
    <submittedName>
        <fullName evidence="2">Uncharacterized protein</fullName>
    </submittedName>
</protein>
<reference evidence="2" key="1">
    <citation type="submission" date="2018-02" db="EMBL/GenBank/DDBJ databases">
        <title>Rhizophora mucronata_Transcriptome.</title>
        <authorList>
            <person name="Meera S.P."/>
            <person name="Sreeshan A."/>
            <person name="Augustine A."/>
        </authorList>
    </citation>
    <scope>NUCLEOTIDE SEQUENCE</scope>
    <source>
        <tissue evidence="2">Leaf</tissue>
    </source>
</reference>
<accession>A0A2P2J850</accession>
<feature type="transmembrane region" description="Helical" evidence="1">
    <location>
        <begin position="38"/>
        <end position="57"/>
    </location>
</feature>
<dbReference type="EMBL" id="GGEC01009160">
    <property type="protein sequence ID" value="MBW89643.1"/>
    <property type="molecule type" value="Transcribed_RNA"/>
</dbReference>
<keyword evidence="1" id="KW-0472">Membrane</keyword>